<organism evidence="1 2">
    <name type="scientific">Brachybacterium equifaecis</name>
    <dbReference type="NCBI Taxonomy" id="2910770"/>
    <lineage>
        <taxon>Bacteria</taxon>
        <taxon>Bacillati</taxon>
        <taxon>Actinomycetota</taxon>
        <taxon>Actinomycetes</taxon>
        <taxon>Micrococcales</taxon>
        <taxon>Dermabacteraceae</taxon>
        <taxon>Brachybacterium</taxon>
    </lineage>
</organism>
<evidence type="ECO:0000313" key="1">
    <source>
        <dbReference type="EMBL" id="MCL6423657.1"/>
    </source>
</evidence>
<protein>
    <recommendedName>
        <fullName evidence="3">DUF2867 domain-containing protein</fullName>
    </recommendedName>
</protein>
<comment type="caution">
    <text evidence="1">The sequence shown here is derived from an EMBL/GenBank/DDBJ whole genome shotgun (WGS) entry which is preliminary data.</text>
</comment>
<keyword evidence="2" id="KW-1185">Reference proteome</keyword>
<name>A0ABT0R176_9MICO</name>
<proteinExistence type="predicted"/>
<accession>A0ABT0R176</accession>
<sequence length="144" mass="16313">MHWTDLSATRPLLGIRRLAPGVLGDRLVETFTERAGAVLSEDPPDRLLLVMVGKPWSLVPQHAPVDSLDQVQSFTEPGWLKYGMEWALHPVEGNRTLVETRTLCESTDRSARRAFGAYWRVIRPFSGLLRWDMISTLRRLSAST</sequence>
<dbReference type="RefSeq" id="WP_249737731.1">
    <property type="nucleotide sequence ID" value="NZ_JAKNCJ010000004.1"/>
</dbReference>
<gene>
    <name evidence="1" type="ORF">Bequi_09705</name>
</gene>
<dbReference type="Proteomes" id="UP001203761">
    <property type="component" value="Unassembled WGS sequence"/>
</dbReference>
<evidence type="ECO:0008006" key="3">
    <source>
        <dbReference type="Google" id="ProtNLM"/>
    </source>
</evidence>
<reference evidence="1" key="1">
    <citation type="submission" date="2022-02" db="EMBL/GenBank/DDBJ databases">
        <authorList>
            <person name="Lee M."/>
            <person name="Kim S.-J."/>
            <person name="Jung M.-Y."/>
        </authorList>
    </citation>
    <scope>NUCLEOTIDE SEQUENCE</scope>
    <source>
        <strain evidence="1">JHP9</strain>
    </source>
</reference>
<dbReference type="EMBL" id="JAKNCJ010000004">
    <property type="protein sequence ID" value="MCL6423657.1"/>
    <property type="molecule type" value="Genomic_DNA"/>
</dbReference>
<evidence type="ECO:0000313" key="2">
    <source>
        <dbReference type="Proteomes" id="UP001203761"/>
    </source>
</evidence>